<organism evidence="2">
    <name type="scientific">marine sediment metagenome</name>
    <dbReference type="NCBI Taxonomy" id="412755"/>
    <lineage>
        <taxon>unclassified sequences</taxon>
        <taxon>metagenomes</taxon>
        <taxon>ecological metagenomes</taxon>
    </lineage>
</organism>
<sequence length="48" mass="5144">MNFNVLKTDTNSSARTGIIKTDHGEIHTPIFMPIGTQGAVKTVTSAEL</sequence>
<comment type="caution">
    <text evidence="2">The sequence shown here is derived from an EMBL/GenBank/DDBJ whole genome shotgun (WGS) entry which is preliminary data.</text>
</comment>
<evidence type="ECO:0000259" key="1">
    <source>
        <dbReference type="Pfam" id="PF01702"/>
    </source>
</evidence>
<gene>
    <name evidence="2" type="ORF">S01H1_12920</name>
</gene>
<accession>X0RS17</accession>
<dbReference type="AlphaFoldDB" id="X0RS17"/>
<proteinExistence type="predicted"/>
<evidence type="ECO:0000313" key="2">
    <source>
        <dbReference type="EMBL" id="GAF71639.1"/>
    </source>
</evidence>
<feature type="non-terminal residue" evidence="2">
    <location>
        <position position="48"/>
    </location>
</feature>
<feature type="domain" description="tRNA-guanine(15) transglycosylase-like" evidence="1">
    <location>
        <begin position="13"/>
        <end position="48"/>
    </location>
</feature>
<reference evidence="2" key="1">
    <citation type="journal article" date="2014" name="Front. Microbiol.">
        <title>High frequency of phylogenetically diverse reductive dehalogenase-homologous genes in deep subseafloor sedimentary metagenomes.</title>
        <authorList>
            <person name="Kawai M."/>
            <person name="Futagami T."/>
            <person name="Toyoda A."/>
            <person name="Takaki Y."/>
            <person name="Nishi S."/>
            <person name="Hori S."/>
            <person name="Arai W."/>
            <person name="Tsubouchi T."/>
            <person name="Morono Y."/>
            <person name="Uchiyama I."/>
            <person name="Ito T."/>
            <person name="Fujiyama A."/>
            <person name="Inagaki F."/>
            <person name="Takami H."/>
        </authorList>
    </citation>
    <scope>NUCLEOTIDE SEQUENCE</scope>
    <source>
        <strain evidence="2">Expedition CK06-06</strain>
    </source>
</reference>
<dbReference type="InterPro" id="IPR002616">
    <property type="entry name" value="tRNA_ribo_trans-like"/>
</dbReference>
<dbReference type="SUPFAM" id="SSF51713">
    <property type="entry name" value="tRNA-guanine transglycosylase"/>
    <property type="match status" value="1"/>
</dbReference>
<dbReference type="Pfam" id="PF01702">
    <property type="entry name" value="TGT"/>
    <property type="match status" value="1"/>
</dbReference>
<name>X0RS17_9ZZZZ</name>
<dbReference type="EMBL" id="BARS01006643">
    <property type="protein sequence ID" value="GAF71639.1"/>
    <property type="molecule type" value="Genomic_DNA"/>
</dbReference>
<dbReference type="Gene3D" id="3.20.20.105">
    <property type="entry name" value="Queuine tRNA-ribosyltransferase-like"/>
    <property type="match status" value="1"/>
</dbReference>
<dbReference type="InterPro" id="IPR036511">
    <property type="entry name" value="TGT-like_sf"/>
</dbReference>
<dbReference type="GO" id="GO:0006400">
    <property type="term" value="P:tRNA modification"/>
    <property type="evidence" value="ECO:0007669"/>
    <property type="project" value="InterPro"/>
</dbReference>
<protein>
    <recommendedName>
        <fullName evidence="1">tRNA-guanine(15) transglycosylase-like domain-containing protein</fullName>
    </recommendedName>
</protein>